<dbReference type="GO" id="GO:0070475">
    <property type="term" value="P:rRNA base methylation"/>
    <property type="evidence" value="ECO:0007669"/>
    <property type="project" value="TreeGrafter"/>
</dbReference>
<dbReference type="Gene3D" id="2.40.50.140">
    <property type="entry name" value="Nucleic acid-binding proteins"/>
    <property type="match status" value="1"/>
</dbReference>
<dbReference type="AlphaFoldDB" id="A0A5J4KZT4"/>
<dbReference type="GO" id="GO:0070041">
    <property type="term" value="F:rRNA (uridine-C5-)-methyltransferase activity"/>
    <property type="evidence" value="ECO:0007669"/>
    <property type="project" value="TreeGrafter"/>
</dbReference>
<name>A0A5J4KZT4_9ZZZZ</name>
<protein>
    <submittedName>
        <fullName evidence="4">23S rRNA (Uracil(1939)-C(5))-methyltransferase RlmD</fullName>
    </submittedName>
</protein>
<gene>
    <name evidence="4" type="ORF">A45J_1261</name>
</gene>
<dbReference type="PROSITE" id="PS51687">
    <property type="entry name" value="SAM_MT_RNA_M5U"/>
    <property type="match status" value="1"/>
</dbReference>
<evidence type="ECO:0000256" key="1">
    <source>
        <dbReference type="ARBA" id="ARBA00022603"/>
    </source>
</evidence>
<organism evidence="4">
    <name type="scientific">hot springs metagenome</name>
    <dbReference type="NCBI Taxonomy" id="433727"/>
    <lineage>
        <taxon>unclassified sequences</taxon>
        <taxon>metagenomes</taxon>
        <taxon>ecological metagenomes</taxon>
    </lineage>
</organism>
<dbReference type="InterPro" id="IPR010280">
    <property type="entry name" value="U5_MeTrfase_fam"/>
</dbReference>
<dbReference type="InterPro" id="IPR012340">
    <property type="entry name" value="NA-bd_OB-fold"/>
</dbReference>
<proteinExistence type="predicted"/>
<dbReference type="SUPFAM" id="SSF53335">
    <property type="entry name" value="S-adenosyl-L-methionine-dependent methyltransferases"/>
    <property type="match status" value="1"/>
</dbReference>
<dbReference type="CDD" id="cd02440">
    <property type="entry name" value="AdoMet_MTases"/>
    <property type="match status" value="1"/>
</dbReference>
<evidence type="ECO:0000313" key="4">
    <source>
        <dbReference type="EMBL" id="GER93515.1"/>
    </source>
</evidence>
<dbReference type="PANTHER" id="PTHR11061">
    <property type="entry name" value="RNA M5U METHYLTRANSFERASE"/>
    <property type="match status" value="1"/>
</dbReference>
<keyword evidence="3" id="KW-0949">S-adenosyl-L-methionine</keyword>
<dbReference type="InterPro" id="IPR030391">
    <property type="entry name" value="MeTrfase_TrmA_CS"/>
</dbReference>
<accession>A0A5J4KZT4</accession>
<dbReference type="Gene3D" id="2.40.50.1070">
    <property type="match status" value="1"/>
</dbReference>
<dbReference type="InterPro" id="IPR029063">
    <property type="entry name" value="SAM-dependent_MTases_sf"/>
</dbReference>
<dbReference type="EMBL" id="BLAB01000001">
    <property type="protein sequence ID" value="GER93515.1"/>
    <property type="molecule type" value="Genomic_DNA"/>
</dbReference>
<comment type="caution">
    <text evidence="4">The sequence shown here is derived from an EMBL/GenBank/DDBJ whole genome shotgun (WGS) entry which is preliminary data.</text>
</comment>
<dbReference type="SUPFAM" id="SSF50249">
    <property type="entry name" value="Nucleic acid-binding proteins"/>
    <property type="match status" value="1"/>
</dbReference>
<reference evidence="4" key="1">
    <citation type="submission" date="2019-10" db="EMBL/GenBank/DDBJ databases">
        <title>Metagenomic sequencing of thiosulfate-disproportionating enrichment culture.</title>
        <authorList>
            <person name="Umezawa K."/>
            <person name="Kojima H."/>
            <person name="Fukui M."/>
        </authorList>
    </citation>
    <scope>NUCLEOTIDE SEQUENCE</scope>
    <source>
        <strain evidence="4">45J</strain>
    </source>
</reference>
<evidence type="ECO:0000256" key="3">
    <source>
        <dbReference type="ARBA" id="ARBA00022691"/>
    </source>
</evidence>
<dbReference type="Pfam" id="PF05958">
    <property type="entry name" value="tRNA_U5-meth_tr"/>
    <property type="match status" value="1"/>
</dbReference>
<keyword evidence="2 4" id="KW-0808">Transferase</keyword>
<dbReference type="InterPro" id="IPR030390">
    <property type="entry name" value="MeTrfase_TrmA_AS"/>
</dbReference>
<evidence type="ECO:0000256" key="2">
    <source>
        <dbReference type="ARBA" id="ARBA00022679"/>
    </source>
</evidence>
<dbReference type="Gene3D" id="3.40.50.150">
    <property type="entry name" value="Vaccinia Virus protein VP39"/>
    <property type="match status" value="1"/>
</dbReference>
<keyword evidence="1 4" id="KW-0489">Methyltransferase</keyword>
<dbReference type="PROSITE" id="PS01231">
    <property type="entry name" value="TRMA_2"/>
    <property type="match status" value="1"/>
</dbReference>
<dbReference type="PANTHER" id="PTHR11061:SF30">
    <property type="entry name" value="TRNA (URACIL(54)-C(5))-METHYLTRANSFERASE"/>
    <property type="match status" value="1"/>
</dbReference>
<dbReference type="PROSITE" id="PS01230">
    <property type="entry name" value="TRMA_1"/>
    <property type="match status" value="1"/>
</dbReference>
<sequence>MKAENKVITLKAELPAYGGFSIGRCNGKIVFIKNSIPGETIEARLEEKGDYYNASTIKILEPSPDRVKPDCKFFGICGGCQLQYISYPRQIVLKEKVLKDSLKRIGKINMQLSESLFDSNPFYYRHRGQFKVSNGKIGFYKKKTTEVVEIDNCLLMIDEINEYLLKAHNILKNRQYAAVIREMHISCKDKVVVLIKVRANHLLKWDKLASELMQEGFHGVFIDSGRRLFKYGRHYITFDLEDLKYTISPMSFFQSHWRLNQKVVRFIRDNLQPFDGKRILDLYSGAGNFSLPIAHEAGEVIAVEENPFAIEDGKRNLQINGIKGYRFILSSIENLNIKESVDILILDPPRSGLTNAAIYKILAMAPKKIAYISCNPATFARDLRKLLAGYELQSIRMIDFFPHTYHIESLAFLRMK</sequence>